<dbReference type="SUPFAM" id="SSF63829">
    <property type="entry name" value="Calcium-dependent phosphotriesterase"/>
    <property type="match status" value="1"/>
</dbReference>
<sequence>MNYEFVPISEQLDCGTRIHWDEATQKLYFVDLPNSTVYRYTPADKKLTKAKVGRYNEPLTFMFPVGGSETKFIAGIGRKFAFVEWDGESPEVPNYAVIAEVENEPELLKNRLNGGKVDPWGRLWAGTMGPEDGQGNVVPGKGSLYSVEKGRVTRQRSNVGISNGLAWDTKKMKMYYCDTLEPKIFQYDINNDGQISNEKVIFEFAKNNLEGKPDGLTIDKNGDLWLTSIFGSTLSKIDVATGTIKEKITFPTPQITSVTFGGPKLDDLFVATARLRVDGQIPKAPAGTTYLIKSVGVAGFGGDKYKP</sequence>
<evidence type="ECO:0000256" key="1">
    <source>
        <dbReference type="ARBA" id="ARBA00008853"/>
    </source>
</evidence>
<dbReference type="InterPro" id="IPR005511">
    <property type="entry name" value="SMP-30"/>
</dbReference>
<keyword evidence="3" id="KW-0479">Metal-binding</keyword>
<organism evidence="5 6">
    <name type="scientific">Phyllotreta striolata</name>
    <name type="common">Striped flea beetle</name>
    <name type="synonym">Crioceris striolata</name>
    <dbReference type="NCBI Taxonomy" id="444603"/>
    <lineage>
        <taxon>Eukaryota</taxon>
        <taxon>Metazoa</taxon>
        <taxon>Ecdysozoa</taxon>
        <taxon>Arthropoda</taxon>
        <taxon>Hexapoda</taxon>
        <taxon>Insecta</taxon>
        <taxon>Pterygota</taxon>
        <taxon>Neoptera</taxon>
        <taxon>Endopterygota</taxon>
        <taxon>Coleoptera</taxon>
        <taxon>Polyphaga</taxon>
        <taxon>Cucujiformia</taxon>
        <taxon>Chrysomeloidea</taxon>
        <taxon>Chrysomelidae</taxon>
        <taxon>Galerucinae</taxon>
        <taxon>Alticini</taxon>
        <taxon>Phyllotreta</taxon>
    </lineage>
</organism>
<dbReference type="OrthoDB" id="423498at2759"/>
<dbReference type="GO" id="GO:0005509">
    <property type="term" value="F:calcium ion binding"/>
    <property type="evidence" value="ECO:0007669"/>
    <property type="project" value="TreeGrafter"/>
</dbReference>
<feature type="binding site" evidence="3">
    <location>
        <position position="111"/>
    </location>
    <ligand>
        <name>substrate</name>
    </ligand>
</feature>
<dbReference type="PANTHER" id="PTHR10907">
    <property type="entry name" value="REGUCALCIN"/>
    <property type="match status" value="1"/>
</dbReference>
<feature type="domain" description="SMP-30/Gluconolactonase/LRE-like region" evidence="4">
    <location>
        <begin position="18"/>
        <end position="274"/>
    </location>
</feature>
<feature type="binding site" evidence="3">
    <location>
        <position position="163"/>
    </location>
    <ligand>
        <name>a divalent metal cation</name>
        <dbReference type="ChEBI" id="CHEBI:60240"/>
    </ligand>
</feature>
<evidence type="ECO:0000256" key="2">
    <source>
        <dbReference type="PIRSR" id="PIRSR605511-1"/>
    </source>
</evidence>
<reference evidence="5" key="1">
    <citation type="submission" date="2022-01" db="EMBL/GenBank/DDBJ databases">
        <authorList>
            <person name="King R."/>
        </authorList>
    </citation>
    <scope>NUCLEOTIDE SEQUENCE</scope>
</reference>
<proteinExistence type="inferred from homology"/>
<feature type="binding site" evidence="3">
    <location>
        <position position="214"/>
    </location>
    <ligand>
        <name>a divalent metal cation</name>
        <dbReference type="ChEBI" id="CHEBI:60240"/>
    </ligand>
</feature>
<dbReference type="Pfam" id="PF08450">
    <property type="entry name" value="SGL"/>
    <property type="match status" value="1"/>
</dbReference>
<accession>A0A9N9TSD5</accession>
<dbReference type="AlphaFoldDB" id="A0A9N9TSD5"/>
<dbReference type="InterPro" id="IPR013658">
    <property type="entry name" value="SGL"/>
</dbReference>
<dbReference type="EMBL" id="OU900095">
    <property type="protein sequence ID" value="CAG9859541.1"/>
    <property type="molecule type" value="Genomic_DNA"/>
</dbReference>
<dbReference type="PANTHER" id="PTHR10907:SF66">
    <property type="entry name" value="MIP34848P1-RELATED"/>
    <property type="match status" value="1"/>
</dbReference>
<feature type="binding site" evidence="3">
    <location>
        <position position="131"/>
    </location>
    <ligand>
        <name>substrate</name>
    </ligand>
</feature>
<comment type="cofactor">
    <cofactor evidence="3">
        <name>Zn(2+)</name>
        <dbReference type="ChEBI" id="CHEBI:29105"/>
    </cofactor>
    <text evidence="3">Binds 1 divalent metal cation per subunit.</text>
</comment>
<evidence type="ECO:0000313" key="5">
    <source>
        <dbReference type="EMBL" id="CAG9859541.1"/>
    </source>
</evidence>
<evidence type="ECO:0000259" key="4">
    <source>
        <dbReference type="Pfam" id="PF08450"/>
    </source>
</evidence>
<keyword evidence="6" id="KW-1185">Reference proteome</keyword>
<dbReference type="Proteomes" id="UP001153712">
    <property type="component" value="Chromosome 2"/>
</dbReference>
<name>A0A9N9TSD5_PHYSR</name>
<protein>
    <recommendedName>
        <fullName evidence="4">SMP-30/Gluconolactonase/LRE-like region domain-containing protein</fullName>
    </recommendedName>
</protein>
<gene>
    <name evidence="5" type="ORF">PHYEVI_LOCUS5915</name>
</gene>
<evidence type="ECO:0000256" key="3">
    <source>
        <dbReference type="PIRSR" id="PIRSR605511-2"/>
    </source>
</evidence>
<dbReference type="PRINTS" id="PR01790">
    <property type="entry name" value="SMP30FAMILY"/>
</dbReference>
<dbReference type="InterPro" id="IPR011042">
    <property type="entry name" value="6-blade_b-propeller_TolB-like"/>
</dbReference>
<dbReference type="GO" id="GO:0019853">
    <property type="term" value="P:L-ascorbic acid biosynthetic process"/>
    <property type="evidence" value="ECO:0007669"/>
    <property type="project" value="TreeGrafter"/>
</dbReference>
<dbReference type="Gene3D" id="2.120.10.30">
    <property type="entry name" value="TolB, C-terminal domain"/>
    <property type="match status" value="1"/>
</dbReference>
<feature type="binding site" evidence="3">
    <location>
        <position position="113"/>
    </location>
    <ligand>
        <name>substrate</name>
    </ligand>
</feature>
<evidence type="ECO:0000313" key="6">
    <source>
        <dbReference type="Proteomes" id="UP001153712"/>
    </source>
</evidence>
<comment type="similarity">
    <text evidence="1">Belongs to the SMP-30/CGR1 family.</text>
</comment>
<keyword evidence="3" id="KW-0862">Zinc</keyword>
<feature type="active site" description="Proton donor/acceptor" evidence="2">
    <location>
        <position position="214"/>
    </location>
</feature>
<dbReference type="GO" id="GO:0004341">
    <property type="term" value="F:gluconolactonase activity"/>
    <property type="evidence" value="ECO:0007669"/>
    <property type="project" value="TreeGrafter"/>
</dbReference>